<dbReference type="SUPFAM" id="SSF52540">
    <property type="entry name" value="P-loop containing nucleoside triphosphate hydrolases"/>
    <property type="match status" value="1"/>
</dbReference>
<feature type="domain" description="Guanylate kinase-like" evidence="9">
    <location>
        <begin position="43"/>
        <end position="225"/>
    </location>
</feature>
<keyword evidence="4" id="KW-0808">Transferase</keyword>
<dbReference type="InterPro" id="IPR008144">
    <property type="entry name" value="Guanylate_kin-like_dom"/>
</dbReference>
<dbReference type="InterPro" id="IPR017665">
    <property type="entry name" value="Guanylate_kinase"/>
</dbReference>
<accession>A0A1B7Y429</accession>
<dbReference type="Gene3D" id="3.40.50.300">
    <property type="entry name" value="P-loop containing nucleotide triphosphate hydrolases"/>
    <property type="match status" value="1"/>
</dbReference>
<proteinExistence type="inferred from homology"/>
<sequence>MLPRLRPFAQAFSRQRPLTKSSFQTQTSRFAHTMAPVVLPSDRRPIVISGPSGVGKGTLYKLLFERHPDTFALSVSHTTRGPRPGESDGVDYHFVTREAFDDLVARDGFVEHAVFGSNAYGTSKATIEEQSAKGKVVVLDIEMEGVKQIKQSNFPARYVFIAPPSEDELEKRLRGRGTEKEESIQKRLAQAKLELEFSKTPGVHDLIIVNDDLEKAYKTLEDFVYKSS</sequence>
<gene>
    <name evidence="10" type="ORF">CH63R_10878</name>
</gene>
<evidence type="ECO:0000256" key="7">
    <source>
        <dbReference type="ARBA" id="ARBA00022840"/>
    </source>
</evidence>
<evidence type="ECO:0000313" key="10">
    <source>
        <dbReference type="EMBL" id="OBR06758.1"/>
    </source>
</evidence>
<dbReference type="VEuPathDB" id="FungiDB:CH63R_10878"/>
<dbReference type="RefSeq" id="XP_018155276.1">
    <property type="nucleotide sequence ID" value="XM_018305852.1"/>
</dbReference>
<dbReference type="InterPro" id="IPR020590">
    <property type="entry name" value="Guanylate_kinase_CS"/>
</dbReference>
<keyword evidence="7" id="KW-0067">ATP-binding</keyword>
<dbReference type="InterPro" id="IPR027417">
    <property type="entry name" value="P-loop_NTPase"/>
</dbReference>
<dbReference type="PROSITE" id="PS00856">
    <property type="entry name" value="GUANYLATE_KINASE_1"/>
    <property type="match status" value="1"/>
</dbReference>
<dbReference type="PANTHER" id="PTHR23117:SF13">
    <property type="entry name" value="GUANYLATE KINASE"/>
    <property type="match status" value="1"/>
</dbReference>
<dbReference type="EMBL" id="LTAN01000007">
    <property type="protein sequence ID" value="OBR06758.1"/>
    <property type="molecule type" value="Genomic_DNA"/>
</dbReference>
<comment type="caution">
    <text evidence="10">The sequence shown here is derived from an EMBL/GenBank/DDBJ whole genome shotgun (WGS) entry which is preliminary data.</text>
</comment>
<organism evidence="10 11">
    <name type="scientific">Colletotrichum higginsianum (strain IMI 349063)</name>
    <name type="common">Crucifer anthracnose fungus</name>
    <dbReference type="NCBI Taxonomy" id="759273"/>
    <lineage>
        <taxon>Eukaryota</taxon>
        <taxon>Fungi</taxon>
        <taxon>Dikarya</taxon>
        <taxon>Ascomycota</taxon>
        <taxon>Pezizomycotina</taxon>
        <taxon>Sordariomycetes</taxon>
        <taxon>Hypocreomycetidae</taxon>
        <taxon>Glomerellales</taxon>
        <taxon>Glomerellaceae</taxon>
        <taxon>Colletotrichum</taxon>
        <taxon>Colletotrichum destructivum species complex</taxon>
    </lineage>
</organism>
<evidence type="ECO:0000256" key="1">
    <source>
        <dbReference type="ARBA" id="ARBA00005790"/>
    </source>
</evidence>
<dbReference type="EC" id="2.7.4.8" evidence="2"/>
<dbReference type="GO" id="GO:0004385">
    <property type="term" value="F:GMP kinase activity"/>
    <property type="evidence" value="ECO:0007669"/>
    <property type="project" value="UniProtKB-EC"/>
</dbReference>
<dbReference type="GO" id="GO:0005829">
    <property type="term" value="C:cytosol"/>
    <property type="evidence" value="ECO:0007669"/>
    <property type="project" value="TreeGrafter"/>
</dbReference>
<dbReference type="PROSITE" id="PS50052">
    <property type="entry name" value="GUANYLATE_KINASE_2"/>
    <property type="match status" value="1"/>
</dbReference>
<dbReference type="FunFam" id="3.40.50.300:FF:000776">
    <property type="entry name" value="Guanylate kinase 2"/>
    <property type="match status" value="1"/>
</dbReference>
<evidence type="ECO:0000256" key="2">
    <source>
        <dbReference type="ARBA" id="ARBA00012961"/>
    </source>
</evidence>
<dbReference type="KEGG" id="chig:CH63R_10878"/>
<evidence type="ECO:0000259" key="9">
    <source>
        <dbReference type="PROSITE" id="PS50052"/>
    </source>
</evidence>
<evidence type="ECO:0000256" key="5">
    <source>
        <dbReference type="ARBA" id="ARBA00022741"/>
    </source>
</evidence>
<dbReference type="PANTHER" id="PTHR23117">
    <property type="entry name" value="GUANYLATE KINASE-RELATED"/>
    <property type="match status" value="1"/>
</dbReference>
<dbReference type="SMART" id="SM00072">
    <property type="entry name" value="GuKc"/>
    <property type="match status" value="1"/>
</dbReference>
<evidence type="ECO:0000313" key="11">
    <source>
        <dbReference type="Proteomes" id="UP000092177"/>
    </source>
</evidence>
<evidence type="ECO:0000256" key="8">
    <source>
        <dbReference type="ARBA" id="ARBA00030128"/>
    </source>
</evidence>
<name>A0A1B7Y429_COLHI</name>
<keyword evidence="11" id="KW-1185">Reference proteome</keyword>
<dbReference type="GO" id="GO:0005524">
    <property type="term" value="F:ATP binding"/>
    <property type="evidence" value="ECO:0007669"/>
    <property type="project" value="UniProtKB-KW"/>
</dbReference>
<evidence type="ECO:0000256" key="3">
    <source>
        <dbReference type="ARBA" id="ARBA00016296"/>
    </source>
</evidence>
<dbReference type="InterPro" id="IPR008145">
    <property type="entry name" value="GK/Ca_channel_bsu"/>
</dbReference>
<dbReference type="CDD" id="cd00071">
    <property type="entry name" value="GMPK"/>
    <property type="match status" value="1"/>
</dbReference>
<protein>
    <recommendedName>
        <fullName evidence="3">Guanylate kinase</fullName>
        <ecNumber evidence="2">2.7.4.8</ecNumber>
    </recommendedName>
    <alternativeName>
        <fullName evidence="8">GMP kinase</fullName>
    </alternativeName>
</protein>
<dbReference type="Proteomes" id="UP000092177">
    <property type="component" value="Unassembled WGS sequence"/>
</dbReference>
<dbReference type="OrthoDB" id="6334211at2759"/>
<reference evidence="11" key="1">
    <citation type="journal article" date="2017" name="BMC Genomics">
        <title>Gapless genome assembly of Colletotrichum higginsianum reveals chromosome structure and association of transposable elements with secondary metabolite gene clusters.</title>
        <authorList>
            <person name="Dallery J.-F."/>
            <person name="Lapalu N."/>
            <person name="Zampounis A."/>
            <person name="Pigne S."/>
            <person name="Luyten I."/>
            <person name="Amselem J."/>
            <person name="Wittenberg A.H.J."/>
            <person name="Zhou S."/>
            <person name="de Queiroz M.V."/>
            <person name="Robin G.P."/>
            <person name="Auger A."/>
            <person name="Hainaut M."/>
            <person name="Henrissat B."/>
            <person name="Kim K.-T."/>
            <person name="Lee Y.-H."/>
            <person name="Lespinet O."/>
            <person name="Schwartz D.C."/>
            <person name="Thon M.R."/>
            <person name="O'Connell R.J."/>
        </authorList>
    </citation>
    <scope>NUCLEOTIDE SEQUENCE [LARGE SCALE GENOMIC DNA]</scope>
    <source>
        <strain evidence="11">IMI 349063</strain>
    </source>
</reference>
<evidence type="ECO:0000256" key="6">
    <source>
        <dbReference type="ARBA" id="ARBA00022777"/>
    </source>
</evidence>
<dbReference type="NCBIfam" id="TIGR03263">
    <property type="entry name" value="guanyl_kin"/>
    <property type="match status" value="1"/>
</dbReference>
<keyword evidence="6 10" id="KW-0418">Kinase</keyword>
<keyword evidence="5" id="KW-0547">Nucleotide-binding</keyword>
<dbReference type="HAMAP" id="MF_00328">
    <property type="entry name" value="Guanylate_kinase"/>
    <property type="match status" value="1"/>
</dbReference>
<evidence type="ECO:0000256" key="4">
    <source>
        <dbReference type="ARBA" id="ARBA00022679"/>
    </source>
</evidence>
<dbReference type="Pfam" id="PF00625">
    <property type="entry name" value="Guanylate_kin"/>
    <property type="match status" value="1"/>
</dbReference>
<dbReference type="AlphaFoldDB" id="A0A1B7Y429"/>
<comment type="similarity">
    <text evidence="1">Belongs to the guanylate kinase family.</text>
</comment>
<dbReference type="GeneID" id="28869959"/>